<dbReference type="RefSeq" id="WP_119112997.1">
    <property type="nucleotide sequence ID" value="NZ_CBCSEO010000011.1"/>
</dbReference>
<dbReference type="Pfam" id="PF09685">
    <property type="entry name" value="MamF_MmsF"/>
    <property type="match status" value="1"/>
</dbReference>
<comment type="subcellular location">
    <subcellularLocation>
        <location evidence="1">Membrane</location>
        <topology evidence="1">Multi-pass membrane protein</topology>
    </subcellularLocation>
</comment>
<sequence length="105" mass="11457">MNTNKLLSGFCYLSFLFGIGVISPLAVWIASKDTEVKGHAKKAFFSQLIPMSGVVLVVYFAWADLALLNSSEEAPYRTLVAIAGTGLITFIAYIWNLVKGLKVLI</sequence>
<dbReference type="Proteomes" id="UP000265816">
    <property type="component" value="Unassembled WGS sequence"/>
</dbReference>
<keyword evidence="3 5" id="KW-1133">Transmembrane helix</keyword>
<evidence type="ECO:0000313" key="6">
    <source>
        <dbReference type="EMBL" id="RID84944.1"/>
    </source>
</evidence>
<accession>A0A398B670</accession>
<dbReference type="OrthoDB" id="2328241at2"/>
<evidence type="ECO:0000313" key="7">
    <source>
        <dbReference type="Proteomes" id="UP000265816"/>
    </source>
</evidence>
<keyword evidence="7" id="KW-1185">Reference proteome</keyword>
<evidence type="ECO:0000256" key="3">
    <source>
        <dbReference type="ARBA" id="ARBA00022989"/>
    </source>
</evidence>
<keyword evidence="4 5" id="KW-0472">Membrane</keyword>
<evidence type="ECO:0008006" key="8">
    <source>
        <dbReference type="Google" id="ProtNLM"/>
    </source>
</evidence>
<dbReference type="AlphaFoldDB" id="A0A398B670"/>
<evidence type="ECO:0000256" key="4">
    <source>
        <dbReference type="ARBA" id="ARBA00023136"/>
    </source>
</evidence>
<organism evidence="6 7">
    <name type="scientific">Mesobacillus zeae</name>
    <dbReference type="NCBI Taxonomy" id="1917180"/>
    <lineage>
        <taxon>Bacteria</taxon>
        <taxon>Bacillati</taxon>
        <taxon>Bacillota</taxon>
        <taxon>Bacilli</taxon>
        <taxon>Bacillales</taxon>
        <taxon>Bacillaceae</taxon>
        <taxon>Mesobacillus</taxon>
    </lineage>
</organism>
<feature type="transmembrane region" description="Helical" evidence="5">
    <location>
        <begin position="6"/>
        <end position="31"/>
    </location>
</feature>
<proteinExistence type="predicted"/>
<evidence type="ECO:0000256" key="5">
    <source>
        <dbReference type="SAM" id="Phobius"/>
    </source>
</evidence>
<reference evidence="6 7" key="1">
    <citation type="submission" date="2018-08" db="EMBL/GenBank/DDBJ databases">
        <title>Bacillus jemisoniae sp. nov., Bacillus chryseoplanitiae sp. nov., Bacillus resnikiae sp. nov., and Bacillus frankliniae sp. nov., isolated from Viking spacecraft and associated surfaces.</title>
        <authorList>
            <person name="Seuylemezian A."/>
            <person name="Vaishampayan P."/>
        </authorList>
    </citation>
    <scope>NUCLEOTIDE SEQUENCE [LARGE SCALE GENOMIC DNA]</scope>
    <source>
        <strain evidence="6 7">JJ-247</strain>
    </source>
</reference>
<comment type="caution">
    <text evidence="6">The sequence shown here is derived from an EMBL/GenBank/DDBJ whole genome shotgun (WGS) entry which is preliminary data.</text>
</comment>
<evidence type="ECO:0000256" key="1">
    <source>
        <dbReference type="ARBA" id="ARBA00004141"/>
    </source>
</evidence>
<evidence type="ECO:0000256" key="2">
    <source>
        <dbReference type="ARBA" id="ARBA00022692"/>
    </source>
</evidence>
<dbReference type="EMBL" id="QWVT01000018">
    <property type="protein sequence ID" value="RID84944.1"/>
    <property type="molecule type" value="Genomic_DNA"/>
</dbReference>
<feature type="transmembrane region" description="Helical" evidence="5">
    <location>
        <begin position="74"/>
        <end position="95"/>
    </location>
</feature>
<protein>
    <recommendedName>
        <fullName evidence="8">DUF4870 domain-containing protein</fullName>
    </recommendedName>
</protein>
<feature type="transmembrane region" description="Helical" evidence="5">
    <location>
        <begin position="43"/>
        <end position="62"/>
    </location>
</feature>
<name>A0A398B670_9BACI</name>
<keyword evidence="2 5" id="KW-0812">Transmembrane</keyword>
<dbReference type="InterPro" id="IPR019109">
    <property type="entry name" value="MamF_MmsF"/>
</dbReference>
<gene>
    <name evidence="6" type="ORF">D1970_11435</name>
</gene>